<evidence type="ECO:0000313" key="2">
    <source>
        <dbReference type="Proteomes" id="UP000276215"/>
    </source>
</evidence>
<reference evidence="1 2" key="1">
    <citation type="journal article" date="2018" name="Nat. Ecol. Evol.">
        <title>Pezizomycetes genomes reveal the molecular basis of ectomycorrhizal truffle lifestyle.</title>
        <authorList>
            <person name="Murat C."/>
            <person name="Payen T."/>
            <person name="Noel B."/>
            <person name="Kuo A."/>
            <person name="Morin E."/>
            <person name="Chen J."/>
            <person name="Kohler A."/>
            <person name="Krizsan K."/>
            <person name="Balestrini R."/>
            <person name="Da Silva C."/>
            <person name="Montanini B."/>
            <person name="Hainaut M."/>
            <person name="Levati E."/>
            <person name="Barry K.W."/>
            <person name="Belfiori B."/>
            <person name="Cichocki N."/>
            <person name="Clum A."/>
            <person name="Dockter R.B."/>
            <person name="Fauchery L."/>
            <person name="Guy J."/>
            <person name="Iotti M."/>
            <person name="Le Tacon F."/>
            <person name="Lindquist E.A."/>
            <person name="Lipzen A."/>
            <person name="Malagnac F."/>
            <person name="Mello A."/>
            <person name="Molinier V."/>
            <person name="Miyauchi S."/>
            <person name="Poulain J."/>
            <person name="Riccioni C."/>
            <person name="Rubini A."/>
            <person name="Sitrit Y."/>
            <person name="Splivallo R."/>
            <person name="Traeger S."/>
            <person name="Wang M."/>
            <person name="Zifcakova L."/>
            <person name="Wipf D."/>
            <person name="Zambonelli A."/>
            <person name="Paolocci F."/>
            <person name="Nowrousian M."/>
            <person name="Ottonello S."/>
            <person name="Baldrian P."/>
            <person name="Spatafora J.W."/>
            <person name="Henrissat B."/>
            <person name="Nagy L.G."/>
            <person name="Aury J.M."/>
            <person name="Wincker P."/>
            <person name="Grigoriev I.V."/>
            <person name="Bonfante P."/>
            <person name="Martin F.M."/>
        </authorList>
    </citation>
    <scope>NUCLEOTIDE SEQUENCE [LARGE SCALE GENOMIC DNA]</scope>
    <source>
        <strain evidence="1 2">120613-1</strain>
    </source>
</reference>
<protein>
    <submittedName>
        <fullName evidence="1">Uncharacterized protein</fullName>
    </submittedName>
</protein>
<organism evidence="1 2">
    <name type="scientific">Choiromyces venosus 120613-1</name>
    <dbReference type="NCBI Taxonomy" id="1336337"/>
    <lineage>
        <taxon>Eukaryota</taxon>
        <taxon>Fungi</taxon>
        <taxon>Dikarya</taxon>
        <taxon>Ascomycota</taxon>
        <taxon>Pezizomycotina</taxon>
        <taxon>Pezizomycetes</taxon>
        <taxon>Pezizales</taxon>
        <taxon>Tuberaceae</taxon>
        <taxon>Choiromyces</taxon>
    </lineage>
</organism>
<gene>
    <name evidence="1" type="ORF">L873DRAFT_1105682</name>
</gene>
<dbReference type="AlphaFoldDB" id="A0A3N4JHG8"/>
<keyword evidence="2" id="KW-1185">Reference proteome</keyword>
<name>A0A3N4JHG8_9PEZI</name>
<proteinExistence type="predicted"/>
<accession>A0A3N4JHG8</accession>
<dbReference type="EMBL" id="ML120402">
    <property type="protein sequence ID" value="RPA97709.1"/>
    <property type="molecule type" value="Genomic_DNA"/>
</dbReference>
<dbReference type="Proteomes" id="UP000276215">
    <property type="component" value="Unassembled WGS sequence"/>
</dbReference>
<evidence type="ECO:0000313" key="1">
    <source>
        <dbReference type="EMBL" id="RPA97709.1"/>
    </source>
</evidence>
<sequence>MFGFSMTTDLLYSKYIINVRYLYAQASIPGVCLRWRSGWITQQVSIQCRVVEMGVNPVLSKRLMDSMLGNII</sequence>